<dbReference type="PANTHER" id="PTHR34847">
    <property type="entry name" value="NODULATION PROTEIN U"/>
    <property type="match status" value="1"/>
</dbReference>
<dbReference type="Gene3D" id="3.90.870.20">
    <property type="entry name" value="Carbamoyltransferase, C-terminal domain"/>
    <property type="match status" value="1"/>
</dbReference>
<reference evidence="4" key="1">
    <citation type="submission" date="2020-08" db="EMBL/GenBank/DDBJ databases">
        <title>Genome public.</title>
        <authorList>
            <person name="Liu C."/>
            <person name="Sun Q."/>
        </authorList>
    </citation>
    <scope>NUCLEOTIDE SEQUENCE</scope>
    <source>
        <strain evidence="4">NSJ-12</strain>
    </source>
</reference>
<dbReference type="Pfam" id="PF02543">
    <property type="entry name" value="Carbam_trans_N"/>
    <property type="match status" value="1"/>
</dbReference>
<evidence type="ECO:0000259" key="2">
    <source>
        <dbReference type="Pfam" id="PF02543"/>
    </source>
</evidence>
<evidence type="ECO:0000313" key="5">
    <source>
        <dbReference type="Proteomes" id="UP000655830"/>
    </source>
</evidence>
<dbReference type="InterPro" id="IPR031730">
    <property type="entry name" value="Carbam_trans_C"/>
</dbReference>
<accession>A0A926EI12</accession>
<feature type="domain" description="Carbamoyltransferase" evidence="2">
    <location>
        <begin position="217"/>
        <end position="335"/>
    </location>
</feature>
<dbReference type="Pfam" id="PF16861">
    <property type="entry name" value="Carbam_trans_C"/>
    <property type="match status" value="1"/>
</dbReference>
<dbReference type="Gene3D" id="3.30.420.40">
    <property type="match status" value="1"/>
</dbReference>
<comment type="caution">
    <text evidence="4">The sequence shown here is derived from an EMBL/GenBank/DDBJ whole genome shotgun (WGS) entry which is preliminary data.</text>
</comment>
<evidence type="ECO:0000259" key="3">
    <source>
        <dbReference type="Pfam" id="PF16861"/>
    </source>
</evidence>
<sequence>MGKILKDGYYLSTYIAISDYCNLYDVYTQRHDQNVSLWKKKGDDIELVHFWELERESRLKHHEVAFYDKKHARESINKLLERYDLSLDDMNEVWGTPLLAESWDYVNDTEYSYHSLCHLFSAIMLDSELFYNETILALSVDLASDYDTEEPRSDLEYTGCVVRKGKIEYFHIESPGPLWAVASRERKMQEGTLMALAYASKTKKTSSIKFDEVHIRNAERKYCEDIFEQSIGAVKGENCEAEHLLDYDKEYTAKDNITSAVMKEIQHLSEHIMERQIVEIIEKYGLDPECTYLAISGGFGLNCPTNAYLMKRFGFKGFIAPPCINDSGQSLGVALYMFYRNMDKVNFKFRSAFYGDSFHDENEILDYLDKEGFIKSVSAIEYDVAVQDIIEDPIVWFDGKAEIGPRALGHRSLIADSRFQKSKDKLNIIKNRQMWRPVAPIILEECLDDWFEDAYPSPYMLHTFQIKKNKLDKVKAILHNDNSARIQTICRIEETENLYNLIQAFYKATGIPIICNTSLNDCGEPIVNRPCEALHFALKKGIRIVYINNKRVELKNHAKYANQALCEPIVDIYLTEEESKIEKEKVNPYRLSRKEIGFYYWMNLFKEYSLKEEKDVKQVKRIIRMMVVAKGEDKVYIQKV</sequence>
<protein>
    <submittedName>
        <fullName evidence="4">Carbamoyltransferase</fullName>
    </submittedName>
</protein>
<dbReference type="InterPro" id="IPR038152">
    <property type="entry name" value="Carbam_trans_C_sf"/>
</dbReference>
<dbReference type="EMBL" id="JACRSY010000027">
    <property type="protein sequence ID" value="MBC8580744.1"/>
    <property type="molecule type" value="Genomic_DNA"/>
</dbReference>
<dbReference type="InterPro" id="IPR051338">
    <property type="entry name" value="NodU/CmcH_Carbamoyltrnsfr"/>
</dbReference>
<dbReference type="RefSeq" id="WP_249333457.1">
    <property type="nucleotide sequence ID" value="NZ_JACRSY010000027.1"/>
</dbReference>
<feature type="domain" description="Carbamoyltransferase C-terminal" evidence="3">
    <location>
        <begin position="393"/>
        <end position="551"/>
    </location>
</feature>
<dbReference type="AlphaFoldDB" id="A0A926EI12"/>
<comment type="similarity">
    <text evidence="1">Belongs to the NodU/CmcH family.</text>
</comment>
<gene>
    <name evidence="4" type="ORF">H8718_14580</name>
</gene>
<dbReference type="Proteomes" id="UP000655830">
    <property type="component" value="Unassembled WGS sequence"/>
</dbReference>
<evidence type="ECO:0000256" key="1">
    <source>
        <dbReference type="ARBA" id="ARBA00006129"/>
    </source>
</evidence>
<name>A0A926EI12_9FIRM</name>
<organism evidence="4 5">
    <name type="scientific">Zhenhengia yiwuensis</name>
    <dbReference type="NCBI Taxonomy" id="2763666"/>
    <lineage>
        <taxon>Bacteria</taxon>
        <taxon>Bacillati</taxon>
        <taxon>Bacillota</taxon>
        <taxon>Clostridia</taxon>
        <taxon>Lachnospirales</taxon>
        <taxon>Lachnospiraceae</taxon>
        <taxon>Zhenhengia</taxon>
    </lineage>
</organism>
<dbReference type="InterPro" id="IPR003696">
    <property type="entry name" value="Carbtransf_dom"/>
</dbReference>
<evidence type="ECO:0000313" key="4">
    <source>
        <dbReference type="EMBL" id="MBC8580744.1"/>
    </source>
</evidence>
<keyword evidence="5" id="KW-1185">Reference proteome</keyword>
<dbReference type="PANTHER" id="PTHR34847:SF1">
    <property type="entry name" value="NODULATION PROTEIN U"/>
    <property type="match status" value="1"/>
</dbReference>
<dbReference type="CDD" id="cd24033">
    <property type="entry name" value="ASKHA_NBD_NodU_CmcH-like_N"/>
    <property type="match status" value="1"/>
</dbReference>
<dbReference type="GO" id="GO:0003824">
    <property type="term" value="F:catalytic activity"/>
    <property type="evidence" value="ECO:0007669"/>
    <property type="project" value="InterPro"/>
</dbReference>
<proteinExistence type="inferred from homology"/>